<dbReference type="SUPFAM" id="SSF52058">
    <property type="entry name" value="L domain-like"/>
    <property type="match status" value="1"/>
</dbReference>
<dbReference type="STRING" id="5722.A2EQQ9"/>
<reference evidence="1" key="1">
    <citation type="submission" date="2006-10" db="EMBL/GenBank/DDBJ databases">
        <authorList>
            <person name="Amadeo P."/>
            <person name="Zhao Q."/>
            <person name="Wortman J."/>
            <person name="Fraser-Liggett C."/>
            <person name="Carlton J."/>
        </authorList>
    </citation>
    <scope>NUCLEOTIDE SEQUENCE</scope>
    <source>
        <strain evidence="1">G3</strain>
    </source>
</reference>
<dbReference type="Proteomes" id="UP000001542">
    <property type="component" value="Unassembled WGS sequence"/>
</dbReference>
<dbReference type="AlphaFoldDB" id="A2EQQ9"/>
<dbReference type="Gene3D" id="3.80.10.10">
    <property type="entry name" value="Ribonuclease Inhibitor"/>
    <property type="match status" value="1"/>
</dbReference>
<dbReference type="KEGG" id="tva:4762889"/>
<dbReference type="Pfam" id="PF13306">
    <property type="entry name" value="LRR_5"/>
    <property type="match status" value="2"/>
</dbReference>
<dbReference type="InterPro" id="IPR032675">
    <property type="entry name" value="LRR_dom_sf"/>
</dbReference>
<dbReference type="VEuPathDB" id="TrichDB:TVAGG3_0894130"/>
<sequence>MTDGKSVYTGENNKTLVVVVPTYQGEFVIPSFVREISDGCFRTCHITSIIFHDSITSIGAWAFAVTDLTSIRLPDKITIIRYNLFRECPSLIAVNFSNKTTVIEQQAFQGCLNLALIEFPASLETIGPSAFAVCPKLKIDASKNENVNYVDDMLFTNKKKTLSSYFGTDSNKDLIVPEGLTDVGAGTFMSKKLKSIVFNGATLENINFQAFRSCSLETISLPSSLRYIGQECFANCNNLKTVTFRE</sequence>
<keyword evidence="2" id="KW-1185">Reference proteome</keyword>
<dbReference type="RefSeq" id="XP_001317247.1">
    <property type="nucleotide sequence ID" value="XM_001317212.1"/>
</dbReference>
<reference evidence="1" key="2">
    <citation type="journal article" date="2007" name="Science">
        <title>Draft genome sequence of the sexually transmitted pathogen Trichomonas vaginalis.</title>
        <authorList>
            <person name="Carlton J.M."/>
            <person name="Hirt R.P."/>
            <person name="Silva J.C."/>
            <person name="Delcher A.L."/>
            <person name="Schatz M."/>
            <person name="Zhao Q."/>
            <person name="Wortman J.R."/>
            <person name="Bidwell S.L."/>
            <person name="Alsmark U.C.M."/>
            <person name="Besteiro S."/>
            <person name="Sicheritz-Ponten T."/>
            <person name="Noel C.J."/>
            <person name="Dacks J.B."/>
            <person name="Foster P.G."/>
            <person name="Simillion C."/>
            <person name="Van de Peer Y."/>
            <person name="Miranda-Saavedra D."/>
            <person name="Barton G.J."/>
            <person name="Westrop G.D."/>
            <person name="Mueller S."/>
            <person name="Dessi D."/>
            <person name="Fiori P.L."/>
            <person name="Ren Q."/>
            <person name="Paulsen I."/>
            <person name="Zhang H."/>
            <person name="Bastida-Corcuera F.D."/>
            <person name="Simoes-Barbosa A."/>
            <person name="Brown M.T."/>
            <person name="Hayes R.D."/>
            <person name="Mukherjee M."/>
            <person name="Okumura C.Y."/>
            <person name="Schneider R."/>
            <person name="Smith A.J."/>
            <person name="Vanacova S."/>
            <person name="Villalvazo M."/>
            <person name="Haas B.J."/>
            <person name="Pertea M."/>
            <person name="Feldblyum T.V."/>
            <person name="Utterback T.R."/>
            <person name="Shu C.L."/>
            <person name="Osoegawa K."/>
            <person name="de Jong P.J."/>
            <person name="Hrdy I."/>
            <person name="Horvathova L."/>
            <person name="Zubacova Z."/>
            <person name="Dolezal P."/>
            <person name="Malik S.B."/>
            <person name="Logsdon J.M. Jr."/>
            <person name="Henze K."/>
            <person name="Gupta A."/>
            <person name="Wang C.C."/>
            <person name="Dunne R.L."/>
            <person name="Upcroft J.A."/>
            <person name="Upcroft P."/>
            <person name="White O."/>
            <person name="Salzberg S.L."/>
            <person name="Tang P."/>
            <person name="Chiu C.-H."/>
            <person name="Lee Y.-S."/>
            <person name="Embley T.M."/>
            <person name="Coombs G.H."/>
            <person name="Mottram J.C."/>
            <person name="Tachezy J."/>
            <person name="Fraser-Liggett C.M."/>
            <person name="Johnson P.J."/>
        </authorList>
    </citation>
    <scope>NUCLEOTIDE SEQUENCE [LARGE SCALE GENOMIC DNA]</scope>
    <source>
        <strain evidence="1">G3</strain>
    </source>
</reference>
<proteinExistence type="predicted"/>
<name>A2EQQ9_TRIV3</name>
<dbReference type="VEuPathDB" id="TrichDB:TVAG_314980"/>
<dbReference type="InterPro" id="IPR053139">
    <property type="entry name" value="Surface_bspA-like"/>
</dbReference>
<dbReference type="InParanoid" id="A2EQQ9"/>
<dbReference type="PANTHER" id="PTHR45661:SF3">
    <property type="entry name" value="IG-LIKE DOMAIN-CONTAINING PROTEIN"/>
    <property type="match status" value="1"/>
</dbReference>
<dbReference type="EMBL" id="DS113459">
    <property type="protein sequence ID" value="EAY05024.1"/>
    <property type="molecule type" value="Genomic_DNA"/>
</dbReference>
<protein>
    <submittedName>
        <fullName evidence="1">Surface antigen BspA-like</fullName>
    </submittedName>
</protein>
<gene>
    <name evidence="1" type="ORF">TVAG_416670</name>
</gene>
<organism evidence="1 2">
    <name type="scientific">Trichomonas vaginalis (strain ATCC PRA-98 / G3)</name>
    <dbReference type="NCBI Taxonomy" id="412133"/>
    <lineage>
        <taxon>Eukaryota</taxon>
        <taxon>Metamonada</taxon>
        <taxon>Parabasalia</taxon>
        <taxon>Trichomonadida</taxon>
        <taxon>Trichomonadidae</taxon>
        <taxon>Trichomonas</taxon>
    </lineage>
</organism>
<dbReference type="PANTHER" id="PTHR45661">
    <property type="entry name" value="SURFACE ANTIGEN"/>
    <property type="match status" value="1"/>
</dbReference>
<accession>A2EQQ9</accession>
<dbReference type="InterPro" id="IPR026906">
    <property type="entry name" value="LRR_5"/>
</dbReference>
<evidence type="ECO:0000313" key="1">
    <source>
        <dbReference type="EMBL" id="EAY05024.1"/>
    </source>
</evidence>
<evidence type="ECO:0000313" key="2">
    <source>
        <dbReference type="Proteomes" id="UP000001542"/>
    </source>
</evidence>